<feature type="domain" description="Pyruvate kinase barrel" evidence="14">
    <location>
        <begin position="5"/>
        <end position="317"/>
    </location>
</feature>
<dbReference type="GO" id="GO:0000287">
    <property type="term" value="F:magnesium ion binding"/>
    <property type="evidence" value="ECO:0007669"/>
    <property type="project" value="UniProtKB-UniRule"/>
</dbReference>
<reference evidence="15 16" key="1">
    <citation type="submission" date="2017-02" db="EMBL/GenBank/DDBJ databases">
        <title>isolation and characterization of a novel temperate virus Aeropyrum globular virus 1 infecting hyperthermophilic archaeon Aeropyrum.</title>
        <authorList>
            <person name="Yumiya M."/>
            <person name="Yoshida T."/>
            <person name="Sako Y."/>
        </authorList>
    </citation>
    <scope>NUCLEOTIDE SEQUENCE [LARGE SCALE GENOMIC DNA]</scope>
    <source>
        <strain evidence="15 16">YK1-12-2013</strain>
    </source>
</reference>
<evidence type="ECO:0000256" key="7">
    <source>
        <dbReference type="ARBA" id="ARBA00022777"/>
    </source>
</evidence>
<evidence type="ECO:0000313" key="15">
    <source>
        <dbReference type="EMBL" id="GBF08735.1"/>
    </source>
</evidence>
<comment type="similarity">
    <text evidence="2 13">Belongs to the pyruvate kinase family.</text>
</comment>
<dbReference type="AlphaFoldDB" id="A0A401H8F7"/>
<dbReference type="SUPFAM" id="SSF50800">
    <property type="entry name" value="PK beta-barrel domain-like"/>
    <property type="match status" value="1"/>
</dbReference>
<keyword evidence="6" id="KW-0547">Nucleotide-binding</keyword>
<gene>
    <name evidence="15" type="ORF">apy_04600</name>
</gene>
<evidence type="ECO:0000256" key="9">
    <source>
        <dbReference type="ARBA" id="ARBA00022842"/>
    </source>
</evidence>
<evidence type="ECO:0000256" key="1">
    <source>
        <dbReference type="ARBA" id="ARBA00004997"/>
    </source>
</evidence>
<name>A0A401H8F7_AERPX</name>
<dbReference type="GO" id="GO:0030955">
    <property type="term" value="F:potassium ion binding"/>
    <property type="evidence" value="ECO:0007669"/>
    <property type="project" value="UniProtKB-UniRule"/>
</dbReference>
<dbReference type="EC" id="2.7.1.40" evidence="3 12"/>
<proteinExistence type="inferred from homology"/>
<organism evidence="15 16">
    <name type="scientific">Aeropyrum pernix</name>
    <dbReference type="NCBI Taxonomy" id="56636"/>
    <lineage>
        <taxon>Archaea</taxon>
        <taxon>Thermoproteota</taxon>
        <taxon>Thermoprotei</taxon>
        <taxon>Desulfurococcales</taxon>
        <taxon>Desulfurococcaceae</taxon>
        <taxon>Aeropyrum</taxon>
    </lineage>
</organism>
<evidence type="ECO:0000256" key="8">
    <source>
        <dbReference type="ARBA" id="ARBA00022840"/>
    </source>
</evidence>
<dbReference type="UniPathway" id="UPA00109">
    <property type="reaction ID" value="UER00188"/>
</dbReference>
<dbReference type="EMBL" id="BDMD01000019">
    <property type="protein sequence ID" value="GBF08735.1"/>
    <property type="molecule type" value="Genomic_DNA"/>
</dbReference>
<dbReference type="InterPro" id="IPR015813">
    <property type="entry name" value="Pyrv/PenolPyrv_kinase-like_dom"/>
</dbReference>
<evidence type="ECO:0000259" key="14">
    <source>
        <dbReference type="Pfam" id="PF00224"/>
    </source>
</evidence>
<dbReference type="SUPFAM" id="SSF52935">
    <property type="entry name" value="PK C-terminal domain-like"/>
    <property type="match status" value="1"/>
</dbReference>
<dbReference type="OrthoDB" id="56298at2157"/>
<accession>A0A401H8F7</accession>
<dbReference type="InterPro" id="IPR015793">
    <property type="entry name" value="Pyrv_Knase_brl"/>
</dbReference>
<evidence type="ECO:0000313" key="16">
    <source>
        <dbReference type="Proteomes" id="UP000291213"/>
    </source>
</evidence>
<dbReference type="Gene3D" id="3.20.20.60">
    <property type="entry name" value="Phosphoenolpyruvate-binding domains"/>
    <property type="match status" value="1"/>
</dbReference>
<keyword evidence="11 15" id="KW-0670">Pyruvate</keyword>
<evidence type="ECO:0000256" key="4">
    <source>
        <dbReference type="ARBA" id="ARBA00022679"/>
    </source>
</evidence>
<keyword evidence="10 13" id="KW-0324">Glycolysis</keyword>
<keyword evidence="9 13" id="KW-0460">Magnesium</keyword>
<keyword evidence="8" id="KW-0067">ATP-binding</keyword>
<evidence type="ECO:0000256" key="11">
    <source>
        <dbReference type="ARBA" id="ARBA00023317"/>
    </source>
</evidence>
<dbReference type="Gene3D" id="3.40.1380.20">
    <property type="entry name" value="Pyruvate kinase, C-terminal domain"/>
    <property type="match status" value="1"/>
</dbReference>
<dbReference type="InterPro" id="IPR015806">
    <property type="entry name" value="Pyrv_Knase_insert_dom_sf"/>
</dbReference>
<sequence>MRGPVKIVATVGPSSSSASILAQMLSLGVDVARINASHGSVEQWNSMLESLMRAEEAVGKRVGVAVDLEGPRVRTGNSEPVKLEKGDLVTLGFMEGDVPVDARQFFETIDEGDIVLLDDGKISLQVESVEGFRIKARVLEGGVLGPRKGVVVRGKEPDLPPLSAKDRRALEFFADKGVSHVYVSFARSAEHVEKVRTVVRRLGLRQARIFAKIEGPSGVSRIGEIAEASDGVIIARGDLGMHYSLEELPEIQELIVWEARKRYKTVVLATEFLSSMIEKPVPTRSEVVDIYQAVLQTADALMLTGETAIGKYPVKSVQWMAKISSRAYKKLATSPPERPRPTSTPYKLALGLVELAESLDSPLVVYSKTGRFAERLASFRPLKTFYVGVPSREVERIVRHLWGAEPIVVGDYPYEAGLAKTYEKLRSENIIHSDETVVEAAWSSERGIYIIRVRNLEF</sequence>
<dbReference type="Proteomes" id="UP000291213">
    <property type="component" value="Unassembled WGS sequence"/>
</dbReference>
<keyword evidence="5" id="KW-0479">Metal-binding</keyword>
<dbReference type="InterPro" id="IPR001697">
    <property type="entry name" value="Pyr_Knase"/>
</dbReference>
<evidence type="ECO:0000256" key="3">
    <source>
        <dbReference type="ARBA" id="ARBA00012142"/>
    </source>
</evidence>
<dbReference type="SUPFAM" id="SSF51621">
    <property type="entry name" value="Phosphoenolpyruvate/pyruvate domain"/>
    <property type="match status" value="1"/>
</dbReference>
<comment type="caution">
    <text evidence="15">The sequence shown here is derived from an EMBL/GenBank/DDBJ whole genome shotgun (WGS) entry which is preliminary data.</text>
</comment>
<dbReference type="NCBIfam" id="TIGR01064">
    <property type="entry name" value="pyruv_kin"/>
    <property type="match status" value="1"/>
</dbReference>
<dbReference type="RefSeq" id="WP_131159782.1">
    <property type="nucleotide sequence ID" value="NZ_BDMD01000019.1"/>
</dbReference>
<dbReference type="Gene3D" id="2.40.33.10">
    <property type="entry name" value="PK beta-barrel domain-like"/>
    <property type="match status" value="1"/>
</dbReference>
<evidence type="ECO:0000256" key="5">
    <source>
        <dbReference type="ARBA" id="ARBA00022723"/>
    </source>
</evidence>
<dbReference type="PRINTS" id="PR01050">
    <property type="entry name" value="PYRUVTKNASE"/>
</dbReference>
<comment type="catalytic activity">
    <reaction evidence="13">
        <text>pyruvate + ATP = phosphoenolpyruvate + ADP + H(+)</text>
        <dbReference type="Rhea" id="RHEA:18157"/>
        <dbReference type="ChEBI" id="CHEBI:15361"/>
        <dbReference type="ChEBI" id="CHEBI:15378"/>
        <dbReference type="ChEBI" id="CHEBI:30616"/>
        <dbReference type="ChEBI" id="CHEBI:58702"/>
        <dbReference type="ChEBI" id="CHEBI:456216"/>
        <dbReference type="EC" id="2.7.1.40"/>
    </reaction>
</comment>
<dbReference type="InterPro" id="IPR036918">
    <property type="entry name" value="Pyrv_Knase_C_sf"/>
</dbReference>
<evidence type="ECO:0000256" key="13">
    <source>
        <dbReference type="RuleBase" id="RU000504"/>
    </source>
</evidence>
<dbReference type="InterPro" id="IPR040442">
    <property type="entry name" value="Pyrv_kinase-like_dom_sf"/>
</dbReference>
<comment type="pathway">
    <text evidence="1 13">Carbohydrate degradation; glycolysis; pyruvate from D-glyceraldehyde 3-phosphate: step 5/5.</text>
</comment>
<dbReference type="InterPro" id="IPR011037">
    <property type="entry name" value="Pyrv_Knase-like_insert_dom_sf"/>
</dbReference>
<dbReference type="GO" id="GO:0004743">
    <property type="term" value="F:pyruvate kinase activity"/>
    <property type="evidence" value="ECO:0007669"/>
    <property type="project" value="UniProtKB-UniRule"/>
</dbReference>
<evidence type="ECO:0000256" key="6">
    <source>
        <dbReference type="ARBA" id="ARBA00022741"/>
    </source>
</evidence>
<evidence type="ECO:0000256" key="12">
    <source>
        <dbReference type="NCBIfam" id="TIGR01064"/>
    </source>
</evidence>
<dbReference type="GO" id="GO:0005524">
    <property type="term" value="F:ATP binding"/>
    <property type="evidence" value="ECO:0007669"/>
    <property type="project" value="UniProtKB-KW"/>
</dbReference>
<dbReference type="GO" id="GO:0016301">
    <property type="term" value="F:kinase activity"/>
    <property type="evidence" value="ECO:0007669"/>
    <property type="project" value="UniProtKB-KW"/>
</dbReference>
<protein>
    <recommendedName>
        <fullName evidence="3 12">Pyruvate kinase</fullName>
        <ecNumber evidence="3 12">2.7.1.40</ecNumber>
    </recommendedName>
</protein>
<keyword evidence="4 13" id="KW-0808">Transferase</keyword>
<evidence type="ECO:0000256" key="10">
    <source>
        <dbReference type="ARBA" id="ARBA00023152"/>
    </source>
</evidence>
<dbReference type="PANTHER" id="PTHR11817">
    <property type="entry name" value="PYRUVATE KINASE"/>
    <property type="match status" value="1"/>
</dbReference>
<dbReference type="Pfam" id="PF00224">
    <property type="entry name" value="PK"/>
    <property type="match status" value="1"/>
</dbReference>
<evidence type="ECO:0000256" key="2">
    <source>
        <dbReference type="ARBA" id="ARBA00008663"/>
    </source>
</evidence>
<keyword evidence="7 13" id="KW-0418">Kinase</keyword>